<dbReference type="Proteomes" id="UP001314170">
    <property type="component" value="Unassembled WGS sequence"/>
</dbReference>
<comment type="caution">
    <text evidence="1">The sequence shown here is derived from an EMBL/GenBank/DDBJ whole genome shotgun (WGS) entry which is preliminary data.</text>
</comment>
<name>A0AAV1R239_9ROSI</name>
<organism evidence="1 2">
    <name type="scientific">Dovyalis caffra</name>
    <dbReference type="NCBI Taxonomy" id="77055"/>
    <lineage>
        <taxon>Eukaryota</taxon>
        <taxon>Viridiplantae</taxon>
        <taxon>Streptophyta</taxon>
        <taxon>Embryophyta</taxon>
        <taxon>Tracheophyta</taxon>
        <taxon>Spermatophyta</taxon>
        <taxon>Magnoliopsida</taxon>
        <taxon>eudicotyledons</taxon>
        <taxon>Gunneridae</taxon>
        <taxon>Pentapetalae</taxon>
        <taxon>rosids</taxon>
        <taxon>fabids</taxon>
        <taxon>Malpighiales</taxon>
        <taxon>Salicaceae</taxon>
        <taxon>Flacourtieae</taxon>
        <taxon>Dovyalis</taxon>
    </lineage>
</organism>
<reference evidence="1 2" key="1">
    <citation type="submission" date="2024-01" db="EMBL/GenBank/DDBJ databases">
        <authorList>
            <person name="Waweru B."/>
        </authorList>
    </citation>
    <scope>NUCLEOTIDE SEQUENCE [LARGE SCALE GENOMIC DNA]</scope>
</reference>
<evidence type="ECO:0000313" key="1">
    <source>
        <dbReference type="EMBL" id="CAK7327108.1"/>
    </source>
</evidence>
<sequence length="61" mass="7325">MAFGLTETREKLRNWPFTAHKKQPSFPLTRHELYHRTPRGKYQIVELSRCLKWSMNPGKPK</sequence>
<accession>A0AAV1R239</accession>
<evidence type="ECO:0000313" key="2">
    <source>
        <dbReference type="Proteomes" id="UP001314170"/>
    </source>
</evidence>
<protein>
    <submittedName>
        <fullName evidence="1">Uncharacterized protein</fullName>
    </submittedName>
</protein>
<proteinExistence type="predicted"/>
<dbReference type="AlphaFoldDB" id="A0AAV1R239"/>
<dbReference type="EMBL" id="CAWUPB010000851">
    <property type="protein sequence ID" value="CAK7327108.1"/>
    <property type="molecule type" value="Genomic_DNA"/>
</dbReference>
<keyword evidence="2" id="KW-1185">Reference proteome</keyword>
<gene>
    <name evidence="1" type="ORF">DCAF_LOCUS4815</name>
</gene>